<dbReference type="InterPro" id="IPR036034">
    <property type="entry name" value="PDZ_sf"/>
</dbReference>
<evidence type="ECO:0000313" key="3">
    <source>
        <dbReference type="Proteomes" id="UP000054560"/>
    </source>
</evidence>
<evidence type="ECO:0000256" key="1">
    <source>
        <dbReference type="SAM" id="MobiDB-lite"/>
    </source>
</evidence>
<accession>A0A0L0FB95</accession>
<dbReference type="Proteomes" id="UP000054560">
    <property type="component" value="Unassembled WGS sequence"/>
</dbReference>
<dbReference type="GeneID" id="25913916"/>
<keyword evidence="3" id="KW-1185">Reference proteome</keyword>
<evidence type="ECO:0000313" key="2">
    <source>
        <dbReference type="EMBL" id="KNC74030.1"/>
    </source>
</evidence>
<dbReference type="RefSeq" id="XP_014147932.1">
    <property type="nucleotide sequence ID" value="XM_014292457.1"/>
</dbReference>
<sequence length="194" mass="21907">MSFGDRIVAVNKLAANSLGDVQHVLDTTQTMTVEFLAQPWFVNCRLSIKKNRQLDGLVLHGRTVESVTRGSVADASGVMKGFALLSVDGESVLGEENSRVDFVMRQYLASKQRYLSLMFCKESEWVTLKNGIELILKAAHYKNTSVAKYVSNSLCMDRSLKDPELVQRVDLGEPHEGRHTGRHNRSRSRLFRHR</sequence>
<proteinExistence type="predicted"/>
<dbReference type="Gene3D" id="2.30.42.10">
    <property type="match status" value="1"/>
</dbReference>
<feature type="compositionally biased region" description="Basic and acidic residues" evidence="1">
    <location>
        <begin position="170"/>
        <end position="179"/>
    </location>
</feature>
<reference evidence="2 3" key="1">
    <citation type="submission" date="2011-02" db="EMBL/GenBank/DDBJ databases">
        <title>The Genome Sequence of Sphaeroforma arctica JP610.</title>
        <authorList>
            <consortium name="The Broad Institute Genome Sequencing Platform"/>
            <person name="Russ C."/>
            <person name="Cuomo C."/>
            <person name="Young S.K."/>
            <person name="Zeng Q."/>
            <person name="Gargeya S."/>
            <person name="Alvarado L."/>
            <person name="Berlin A."/>
            <person name="Chapman S.B."/>
            <person name="Chen Z."/>
            <person name="Freedman E."/>
            <person name="Gellesch M."/>
            <person name="Goldberg J."/>
            <person name="Griggs A."/>
            <person name="Gujja S."/>
            <person name="Heilman E."/>
            <person name="Heiman D."/>
            <person name="Howarth C."/>
            <person name="Mehta T."/>
            <person name="Neiman D."/>
            <person name="Pearson M."/>
            <person name="Roberts A."/>
            <person name="Saif S."/>
            <person name="Shea T."/>
            <person name="Shenoy N."/>
            <person name="Sisk P."/>
            <person name="Stolte C."/>
            <person name="Sykes S."/>
            <person name="White J."/>
            <person name="Yandava C."/>
            <person name="Burger G."/>
            <person name="Gray M.W."/>
            <person name="Holland P.W.H."/>
            <person name="King N."/>
            <person name="Lang F.B.F."/>
            <person name="Roger A.J."/>
            <person name="Ruiz-Trillo I."/>
            <person name="Haas B."/>
            <person name="Nusbaum C."/>
            <person name="Birren B."/>
        </authorList>
    </citation>
    <scope>NUCLEOTIDE SEQUENCE [LARGE SCALE GENOMIC DNA]</scope>
    <source>
        <strain evidence="2 3">JP610</strain>
    </source>
</reference>
<organism evidence="2 3">
    <name type="scientific">Sphaeroforma arctica JP610</name>
    <dbReference type="NCBI Taxonomy" id="667725"/>
    <lineage>
        <taxon>Eukaryota</taxon>
        <taxon>Ichthyosporea</taxon>
        <taxon>Ichthyophonida</taxon>
        <taxon>Sphaeroforma</taxon>
    </lineage>
</organism>
<gene>
    <name evidence="2" type="ORF">SARC_13412</name>
</gene>
<name>A0A0L0FB95_9EUKA</name>
<evidence type="ECO:0008006" key="4">
    <source>
        <dbReference type="Google" id="ProtNLM"/>
    </source>
</evidence>
<feature type="compositionally biased region" description="Basic residues" evidence="1">
    <location>
        <begin position="180"/>
        <end position="194"/>
    </location>
</feature>
<protein>
    <recommendedName>
        <fullName evidence="4">PDZ domain-containing protein</fullName>
    </recommendedName>
</protein>
<feature type="region of interest" description="Disordered" evidence="1">
    <location>
        <begin position="170"/>
        <end position="194"/>
    </location>
</feature>
<dbReference type="EMBL" id="KQ244853">
    <property type="protein sequence ID" value="KNC74030.1"/>
    <property type="molecule type" value="Genomic_DNA"/>
</dbReference>
<dbReference type="AlphaFoldDB" id="A0A0L0FB95"/>
<dbReference type="SUPFAM" id="SSF50156">
    <property type="entry name" value="PDZ domain-like"/>
    <property type="match status" value="1"/>
</dbReference>